<sequence length="105" mass="11425">MASVGISVEDEILSFSILTKLYHDLHSLIKKVTLNGETQGNPDAILKVLHEAALKEEALSIHSVKPLALTEESFSSKSSTTAITENVILLLPHMVQKNVGSYILN</sequence>
<accession>A0A9Q3K3U8</accession>
<protein>
    <submittedName>
        <fullName evidence="1">Uncharacterized protein</fullName>
    </submittedName>
</protein>
<gene>
    <name evidence="1" type="ORF">O181_113599</name>
</gene>
<evidence type="ECO:0000313" key="2">
    <source>
        <dbReference type="Proteomes" id="UP000765509"/>
    </source>
</evidence>
<comment type="caution">
    <text evidence="1">The sequence shown here is derived from an EMBL/GenBank/DDBJ whole genome shotgun (WGS) entry which is preliminary data.</text>
</comment>
<dbReference type="AlphaFoldDB" id="A0A9Q3K3U8"/>
<reference evidence="1" key="1">
    <citation type="submission" date="2021-03" db="EMBL/GenBank/DDBJ databases">
        <title>Draft genome sequence of rust myrtle Austropuccinia psidii MF-1, a brazilian biotype.</title>
        <authorList>
            <person name="Quecine M.C."/>
            <person name="Pachon D.M.R."/>
            <person name="Bonatelli M.L."/>
            <person name="Correr F.H."/>
            <person name="Franceschini L.M."/>
            <person name="Leite T.F."/>
            <person name="Margarido G.R.A."/>
            <person name="Almeida C.A."/>
            <person name="Ferrarezi J.A."/>
            <person name="Labate C.A."/>
        </authorList>
    </citation>
    <scope>NUCLEOTIDE SEQUENCE</scope>
    <source>
        <strain evidence="1">MF-1</strain>
    </source>
</reference>
<proteinExistence type="predicted"/>
<name>A0A9Q3K3U8_9BASI</name>
<dbReference type="Proteomes" id="UP000765509">
    <property type="component" value="Unassembled WGS sequence"/>
</dbReference>
<keyword evidence="2" id="KW-1185">Reference proteome</keyword>
<organism evidence="1 2">
    <name type="scientific">Austropuccinia psidii MF-1</name>
    <dbReference type="NCBI Taxonomy" id="1389203"/>
    <lineage>
        <taxon>Eukaryota</taxon>
        <taxon>Fungi</taxon>
        <taxon>Dikarya</taxon>
        <taxon>Basidiomycota</taxon>
        <taxon>Pucciniomycotina</taxon>
        <taxon>Pucciniomycetes</taxon>
        <taxon>Pucciniales</taxon>
        <taxon>Sphaerophragmiaceae</taxon>
        <taxon>Austropuccinia</taxon>
    </lineage>
</organism>
<evidence type="ECO:0000313" key="1">
    <source>
        <dbReference type="EMBL" id="MBW0573884.1"/>
    </source>
</evidence>
<dbReference type="OrthoDB" id="2504565at2759"/>
<dbReference type="EMBL" id="AVOT02093024">
    <property type="protein sequence ID" value="MBW0573884.1"/>
    <property type="molecule type" value="Genomic_DNA"/>
</dbReference>